<dbReference type="Proteomes" id="UP000000529">
    <property type="component" value="Chromosome"/>
</dbReference>
<organism evidence="2 3">
    <name type="scientific">Protochlamydia amoebophila (strain UWE25)</name>
    <dbReference type="NCBI Taxonomy" id="264201"/>
    <lineage>
        <taxon>Bacteria</taxon>
        <taxon>Pseudomonadati</taxon>
        <taxon>Chlamydiota</taxon>
        <taxon>Chlamydiia</taxon>
        <taxon>Parachlamydiales</taxon>
        <taxon>Parachlamydiaceae</taxon>
        <taxon>Candidatus Protochlamydia</taxon>
    </lineage>
</organism>
<dbReference type="AlphaFoldDB" id="A0A2P9HA10"/>
<gene>
    <name evidence="2" type="ORF">PC_RS06270</name>
</gene>
<dbReference type="KEGG" id="pcu:PC_RS06270"/>
<keyword evidence="1" id="KW-1133">Transmembrane helix</keyword>
<feature type="transmembrane region" description="Helical" evidence="1">
    <location>
        <begin position="31"/>
        <end position="50"/>
    </location>
</feature>
<sequence>MTLATEMGVKNATAAMSVDAILIGMMDTREIQAILITLILTMITIMAIPLKPIAIPIVTHPMVNMNIVMVGSA</sequence>
<dbReference type="EMBL" id="BX908798">
    <property type="protein sequence ID" value="SPJ31823.1"/>
    <property type="molecule type" value="Genomic_DNA"/>
</dbReference>
<evidence type="ECO:0000313" key="2">
    <source>
        <dbReference type="EMBL" id="SPJ31823.1"/>
    </source>
</evidence>
<evidence type="ECO:0000313" key="3">
    <source>
        <dbReference type="Proteomes" id="UP000000529"/>
    </source>
</evidence>
<accession>A0A2P9HA10</accession>
<evidence type="ECO:0000256" key="1">
    <source>
        <dbReference type="SAM" id="Phobius"/>
    </source>
</evidence>
<keyword evidence="1" id="KW-0472">Membrane</keyword>
<proteinExistence type="predicted"/>
<keyword evidence="1" id="KW-0812">Transmembrane</keyword>
<protein>
    <submittedName>
        <fullName evidence="2">Uncharacterized protein</fullName>
    </submittedName>
</protein>
<keyword evidence="3" id="KW-1185">Reference proteome</keyword>
<reference evidence="2 3" key="1">
    <citation type="journal article" date="2004" name="Science">
        <title>Illuminating the evolutionary history of chlamydiae.</title>
        <authorList>
            <person name="Horn M."/>
            <person name="Collingro A."/>
            <person name="Schmitz-Esser S."/>
            <person name="Beier C.L."/>
            <person name="Purkhold U."/>
            <person name="Fartmann B."/>
            <person name="Brandt P."/>
            <person name="Nyakatura G.J."/>
            <person name="Droege M."/>
            <person name="Frishman D."/>
            <person name="Rattei T."/>
            <person name="Mewes H."/>
            <person name="Wagner M."/>
        </authorList>
    </citation>
    <scope>NUCLEOTIDE SEQUENCE [LARGE SCALE GENOMIC DNA]</scope>
    <source>
        <strain evidence="2 3">UWE25</strain>
    </source>
</reference>
<name>A0A2P9HA10_PARUW</name>